<dbReference type="InterPro" id="IPR031161">
    <property type="entry name" value="Peptidase_M60_dom"/>
</dbReference>
<dbReference type="RefSeq" id="WP_206664351.1">
    <property type="nucleotide sequence ID" value="NZ_SZOD01001637.1"/>
</dbReference>
<evidence type="ECO:0000313" key="2">
    <source>
        <dbReference type="EMBL" id="TKI73390.1"/>
    </source>
</evidence>
<dbReference type="Gene3D" id="1.10.390.30">
    <property type="entry name" value="Peptidase M60, enhancin-like domain 3"/>
    <property type="match status" value="1"/>
</dbReference>
<dbReference type="PROSITE" id="PS51723">
    <property type="entry name" value="PEPTIDASE_M60"/>
    <property type="match status" value="1"/>
</dbReference>
<dbReference type="EMBL" id="SZOD01001637">
    <property type="protein sequence ID" value="TKI73390.1"/>
    <property type="molecule type" value="Genomic_DNA"/>
</dbReference>
<dbReference type="Proteomes" id="UP000305524">
    <property type="component" value="Unassembled WGS sequence"/>
</dbReference>
<dbReference type="AlphaFoldDB" id="A0A4U2ZI70"/>
<protein>
    <recommendedName>
        <fullName evidence="1">Peptidase M60 domain-containing protein</fullName>
    </recommendedName>
</protein>
<gene>
    <name evidence="2" type="ORF">FC701_36975</name>
</gene>
<dbReference type="InterPro" id="IPR042279">
    <property type="entry name" value="Pep_M60_3"/>
</dbReference>
<proteinExistence type="predicted"/>
<feature type="domain" description="Peptidase M60" evidence="1">
    <location>
        <begin position="1"/>
        <end position="132"/>
    </location>
</feature>
<dbReference type="Gene3D" id="3.40.390.80">
    <property type="entry name" value="Peptidase M60, enhancin-like domain 2"/>
    <property type="match status" value="1"/>
</dbReference>
<evidence type="ECO:0000313" key="3">
    <source>
        <dbReference type="Proteomes" id="UP000305524"/>
    </source>
</evidence>
<feature type="non-terminal residue" evidence="2">
    <location>
        <position position="147"/>
    </location>
</feature>
<name>A0A4U2ZI70_BACMY</name>
<organism evidence="2 3">
    <name type="scientific">Bacillus mycoides</name>
    <dbReference type="NCBI Taxonomy" id="1405"/>
    <lineage>
        <taxon>Bacteria</taxon>
        <taxon>Bacillati</taxon>
        <taxon>Bacillota</taxon>
        <taxon>Bacilli</taxon>
        <taxon>Bacillales</taxon>
        <taxon>Bacillaceae</taxon>
        <taxon>Bacillus</taxon>
        <taxon>Bacillus cereus group</taxon>
    </lineage>
</organism>
<feature type="non-terminal residue" evidence="2">
    <location>
        <position position="1"/>
    </location>
</feature>
<dbReference type="SMART" id="SM01276">
    <property type="entry name" value="M60-like"/>
    <property type="match status" value="1"/>
</dbReference>
<accession>A0A4U2ZI70</accession>
<reference evidence="2 3" key="1">
    <citation type="journal article" date="2019" name="Environ. Microbiol.">
        <title>An active ?-lactamase is a part of an orchestrated cell wall stress resistance network of Bacillus subtilis and related rhizosphere species.</title>
        <authorList>
            <person name="Bucher T."/>
            <person name="Keren-Paz A."/>
            <person name="Hausser J."/>
            <person name="Olender T."/>
            <person name="Cytryn E."/>
            <person name="Kolodkin-Gal I."/>
        </authorList>
    </citation>
    <scope>NUCLEOTIDE SEQUENCE [LARGE SCALE GENOMIC DNA]</scope>
    <source>
        <strain evidence="2 3">I186</strain>
    </source>
</reference>
<evidence type="ECO:0000259" key="1">
    <source>
        <dbReference type="PROSITE" id="PS51723"/>
    </source>
</evidence>
<sequence>EQVDKHYIHYVEDKDNKSGFMYATEYRTAYVGDAIQYVLDINKFTTDGWGPWHEAGHLRQQVPWRFYNMGEVQNNIYSLAVEKAFGQPSRLEEEGVYPKVSRYLVQENKNYDEISDVFVKLAMLWQLHLAYGEEFYPKLHQLYRDMP</sequence>
<dbReference type="Pfam" id="PF13402">
    <property type="entry name" value="Peptidase_M60"/>
    <property type="match status" value="1"/>
</dbReference>
<comment type="caution">
    <text evidence="2">The sequence shown here is derived from an EMBL/GenBank/DDBJ whole genome shotgun (WGS) entry which is preliminary data.</text>
</comment>